<proteinExistence type="inferred from homology"/>
<keyword evidence="9 11" id="KW-0234">DNA repair</keyword>
<evidence type="ECO:0000256" key="12">
    <source>
        <dbReference type="SAM" id="MobiDB-lite"/>
    </source>
</evidence>
<keyword evidence="8 11" id="KW-0804">Transcription</keyword>
<protein>
    <recommendedName>
        <fullName evidence="11">General transcription factor IIH subunit 3</fullName>
    </recommendedName>
    <alternativeName>
        <fullName evidence="11">General transcription factor IIH polypeptide 3</fullName>
    </alternativeName>
</protein>
<dbReference type="GO" id="GO:0008270">
    <property type="term" value="F:zinc ion binding"/>
    <property type="evidence" value="ECO:0007669"/>
    <property type="project" value="UniProtKB-KW"/>
</dbReference>
<reference evidence="14" key="1">
    <citation type="submission" date="2022-11" db="UniProtKB">
        <authorList>
            <consortium name="WormBaseParasite"/>
        </authorList>
    </citation>
    <scope>IDENTIFICATION</scope>
</reference>
<comment type="function">
    <text evidence="11">Component of the general transcription and DNA repair factor IIH (TFIIH) core complex, which is involved in general and transcription-coupled nucleotide excision repair (NER) of damaged DNA and, when complexed to CAK, in RNA transcription by RNA polymerase II. In NER, TFIIH acts by opening DNA around the lesion to allow the excision of the damaged oligonucleotide and its replacement by a new DNA fragment. In transcription, TFIIH has an essential role in transcription initiation. When the pre-initiation complex (PIC) has been established, TFIIH is required for promoter opening and promoter escape. Phosphorylation of the C-terminal tail (CTD) of the largest subunit of RNA polymerase II by the kinase module CAK controls the initiation of transcription.</text>
</comment>
<dbReference type="GO" id="GO:0005675">
    <property type="term" value="C:transcription factor TFIIH holo complex"/>
    <property type="evidence" value="ECO:0007669"/>
    <property type="project" value="UniProtKB-UniRule"/>
</dbReference>
<dbReference type="PANTHER" id="PTHR12831">
    <property type="entry name" value="TRANSCRIPTION INITIATION FACTOR IIH TFIIH , POLYPEPTIDE 3-RELATED"/>
    <property type="match status" value="1"/>
</dbReference>
<keyword evidence="3 11" id="KW-0479">Metal-binding</keyword>
<dbReference type="WBParaSite" id="nRc.2.0.1.t23158-RA">
    <property type="protein sequence ID" value="nRc.2.0.1.t23158-RA"/>
    <property type="gene ID" value="nRc.2.0.1.g23158"/>
</dbReference>
<dbReference type="Proteomes" id="UP000887565">
    <property type="component" value="Unplaced"/>
</dbReference>
<keyword evidence="13" id="KW-1185">Reference proteome</keyword>
<evidence type="ECO:0000256" key="5">
    <source>
        <dbReference type="ARBA" id="ARBA00022771"/>
    </source>
</evidence>
<evidence type="ECO:0000256" key="1">
    <source>
        <dbReference type="ARBA" id="ARBA00004123"/>
    </source>
</evidence>
<dbReference type="GO" id="GO:0006289">
    <property type="term" value="P:nucleotide-excision repair"/>
    <property type="evidence" value="ECO:0007669"/>
    <property type="project" value="UniProtKB-UniRule"/>
</dbReference>
<evidence type="ECO:0000256" key="4">
    <source>
        <dbReference type="ARBA" id="ARBA00022763"/>
    </source>
</evidence>
<keyword evidence="6 11" id="KW-0862">Zinc</keyword>
<dbReference type="GO" id="GO:0006355">
    <property type="term" value="P:regulation of DNA-templated transcription"/>
    <property type="evidence" value="ECO:0007669"/>
    <property type="project" value="InterPro"/>
</dbReference>
<dbReference type="AlphaFoldDB" id="A0A915J9J5"/>
<comment type="subunit">
    <text evidence="11">Part of a TFIID-containing RNA polymerase II pre-initiation complex that is composed of TBP and at least GTF2A1, GTF2A2, GTF2E1, GTF2E2, GTF2F1, GTF2H2, GTF2H3, GTF2H4, GTF2H5, GTF2B, TCEA1, ERCC2, ERCC3, TAF1, TAF2, TAF3, TAF4, TAF5, TAF6, TAF7, TAF8, TAF9, TAF10, TAF11, TAF12 and TAF13. Component of the 7-subunit TFIIH core complex composed of XPB/ERCC3, XPD/ERCC2, GTF2H1, GTF2H2, GTF2H3, GTF2H4 and GTF2H5, which is active in NER. The core complex associates with the 3-subunit CDK-activating kinase (CAK) module composed of CCNH/cyclin H, CDK7 and MNAT1 to form the 10-subunit holoenzyme (holo-TFIIH) active in transcription. Interacts with RARA; the interaction requires prior phosphorylation of RARA on 'Ser-369' which then enhances interaction of RARA with CDK7.</text>
</comment>
<dbReference type="GO" id="GO:0000439">
    <property type="term" value="C:transcription factor TFIIH core complex"/>
    <property type="evidence" value="ECO:0007669"/>
    <property type="project" value="UniProtKB-UniRule"/>
</dbReference>
<dbReference type="InterPro" id="IPR036465">
    <property type="entry name" value="vWFA_dom_sf"/>
</dbReference>
<evidence type="ECO:0000313" key="13">
    <source>
        <dbReference type="Proteomes" id="UP000887565"/>
    </source>
</evidence>
<keyword evidence="5 11" id="KW-0863">Zinc-finger</keyword>
<feature type="region of interest" description="Disordered" evidence="12">
    <location>
        <begin position="1"/>
        <end position="21"/>
    </location>
</feature>
<accession>A0A915J9J5</accession>
<keyword evidence="4 11" id="KW-0227">DNA damage</keyword>
<evidence type="ECO:0000256" key="11">
    <source>
        <dbReference type="RuleBase" id="RU368090"/>
    </source>
</evidence>
<name>A0A915J9J5_ROMCU</name>
<dbReference type="Gene3D" id="3.40.50.410">
    <property type="entry name" value="von Willebrand factor, type A domain"/>
    <property type="match status" value="1"/>
</dbReference>
<dbReference type="OMA" id="ANCKSNF"/>
<evidence type="ECO:0000313" key="14">
    <source>
        <dbReference type="WBParaSite" id="nRc.2.0.1.t23158-RA"/>
    </source>
</evidence>
<dbReference type="PANTHER" id="PTHR12831:SF0">
    <property type="entry name" value="GENERAL TRANSCRIPTION FACTOR IIH SUBUNIT 3"/>
    <property type="match status" value="1"/>
</dbReference>
<comment type="similarity">
    <text evidence="2 11">Belongs to the TFB4 family.</text>
</comment>
<evidence type="ECO:0000256" key="2">
    <source>
        <dbReference type="ARBA" id="ARBA00005273"/>
    </source>
</evidence>
<evidence type="ECO:0000256" key="6">
    <source>
        <dbReference type="ARBA" id="ARBA00022833"/>
    </source>
</evidence>
<dbReference type="Pfam" id="PF03850">
    <property type="entry name" value="Tfb4"/>
    <property type="match status" value="2"/>
</dbReference>
<organism evidence="13 14">
    <name type="scientific">Romanomermis culicivorax</name>
    <name type="common">Nematode worm</name>
    <dbReference type="NCBI Taxonomy" id="13658"/>
    <lineage>
        <taxon>Eukaryota</taxon>
        <taxon>Metazoa</taxon>
        <taxon>Ecdysozoa</taxon>
        <taxon>Nematoda</taxon>
        <taxon>Enoplea</taxon>
        <taxon>Dorylaimia</taxon>
        <taxon>Mermithida</taxon>
        <taxon>Mermithoidea</taxon>
        <taxon>Mermithidae</taxon>
        <taxon>Romanomermis</taxon>
    </lineage>
</organism>
<dbReference type="InterPro" id="IPR004600">
    <property type="entry name" value="TFIIH_Tfb4/GTF2H3"/>
</dbReference>
<sequence length="283" mass="32430">MQIDKLGNQQRRHLHRSGALQKDQNMIIPPTGWNKGPKAQRLNTKDVIMEIPSFVCVVIDCNPIWWGKLMDEHKDDRGILPKRIARSIASFFSSFKLMDSNNRLLVMGAKFKADKILYSDFDRESENSNSTILNNLQDFLFDDDSEVVDQLETKFSSSIAKCLCRSSKQPLLDWLPDLLACDITGGFYLKIDNPHGLLQNLICYFLPDPHQRPKLSIFMDKDVDYRPSCFCHHKLINVGWVCSVCLSVFCHFSPICATCQSVFKFLPALPKVTKKKKKVAEKK</sequence>
<evidence type="ECO:0000256" key="9">
    <source>
        <dbReference type="ARBA" id="ARBA00023204"/>
    </source>
</evidence>
<keyword evidence="7 11" id="KW-0805">Transcription regulation</keyword>
<evidence type="ECO:0000256" key="7">
    <source>
        <dbReference type="ARBA" id="ARBA00023015"/>
    </source>
</evidence>
<evidence type="ECO:0000256" key="3">
    <source>
        <dbReference type="ARBA" id="ARBA00022723"/>
    </source>
</evidence>
<evidence type="ECO:0000256" key="8">
    <source>
        <dbReference type="ARBA" id="ARBA00023163"/>
    </source>
</evidence>
<evidence type="ECO:0000256" key="10">
    <source>
        <dbReference type="ARBA" id="ARBA00023242"/>
    </source>
</evidence>
<keyword evidence="10 11" id="KW-0539">Nucleus</keyword>
<comment type="subcellular location">
    <subcellularLocation>
        <location evidence="1 11">Nucleus</location>
    </subcellularLocation>
</comment>